<evidence type="ECO:0000256" key="2">
    <source>
        <dbReference type="ARBA" id="ARBA00022692"/>
    </source>
</evidence>
<dbReference type="AlphaFoldDB" id="A0A5Q2FFW7"/>
<feature type="transmembrane region" description="Helical" evidence="6">
    <location>
        <begin position="168"/>
        <end position="188"/>
    </location>
</feature>
<dbReference type="GO" id="GO:0016020">
    <property type="term" value="C:membrane"/>
    <property type="evidence" value="ECO:0007669"/>
    <property type="project" value="UniProtKB-SubCell"/>
</dbReference>
<organism evidence="8 9">
    <name type="scientific">Raineyella fluvialis</name>
    <dbReference type="NCBI Taxonomy" id="2662261"/>
    <lineage>
        <taxon>Bacteria</taxon>
        <taxon>Bacillati</taxon>
        <taxon>Actinomycetota</taxon>
        <taxon>Actinomycetes</taxon>
        <taxon>Propionibacteriales</taxon>
        <taxon>Propionibacteriaceae</taxon>
        <taxon>Raineyella</taxon>
    </lineage>
</organism>
<evidence type="ECO:0000259" key="7">
    <source>
        <dbReference type="Pfam" id="PF13515"/>
    </source>
</evidence>
<evidence type="ECO:0000256" key="5">
    <source>
        <dbReference type="SAM" id="MobiDB-lite"/>
    </source>
</evidence>
<feature type="transmembrane region" description="Helical" evidence="6">
    <location>
        <begin position="137"/>
        <end position="156"/>
    </location>
</feature>
<protein>
    <recommendedName>
        <fullName evidence="7">Integral membrane bound transporter domain-containing protein</fullName>
    </recommendedName>
</protein>
<feature type="transmembrane region" description="Helical" evidence="6">
    <location>
        <begin position="92"/>
        <end position="117"/>
    </location>
</feature>
<dbReference type="InterPro" id="IPR049453">
    <property type="entry name" value="Memb_transporter_dom"/>
</dbReference>
<keyword evidence="4 6" id="KW-0472">Membrane</keyword>
<reference evidence="8 9" key="1">
    <citation type="submission" date="2019-10" db="EMBL/GenBank/DDBJ databases">
        <title>Genomic analysis of Raineyella sp. CBA3103.</title>
        <authorList>
            <person name="Roh S.W."/>
        </authorList>
    </citation>
    <scope>NUCLEOTIDE SEQUENCE [LARGE SCALE GENOMIC DNA]</scope>
    <source>
        <strain evidence="8 9">CBA3103</strain>
    </source>
</reference>
<keyword evidence="3 6" id="KW-1133">Transmembrane helix</keyword>
<feature type="domain" description="Integral membrane bound transporter" evidence="7">
    <location>
        <begin position="55"/>
        <end position="183"/>
    </location>
</feature>
<evidence type="ECO:0000313" key="9">
    <source>
        <dbReference type="Proteomes" id="UP000386847"/>
    </source>
</evidence>
<accession>A0A5Q2FFW7</accession>
<comment type="subcellular location">
    <subcellularLocation>
        <location evidence="1">Membrane</location>
        <topology evidence="1">Multi-pass membrane protein</topology>
    </subcellularLocation>
</comment>
<sequence length="444" mass="47177">MSHPSSAGRPTSSSLRRTPRLVLAYVRSTARAGWLRVRGAVVPNTQSAVFATASWLICRYLIGDPSPIFAPIATFLCLGFTRNREPRKVIEVGIGATIGVLLGEVVVAAIGFGWWQLGLVLLTTPLLGRFLDRSDLMTFQTAINTMVVGSMSLVAATARAPGAVSAPFGRWVDALVGVAVALVAAAVLPQSLTSRPRRYTASALAGLARALDSIAEGMTDGDVRKVAEAYADLSVARNQVGDGQTARHSAADMARLNPARRADRHQLAELDRLLRLSDRLNGTLFVLARQAAGIVGESGRQPAVAELASDAAASLHDLARQIGHWEKPIRARETALMMAARLSPDDIDTSTGWRTTALVSLLRAVAVDLLQLTGLSLPQARAALPDIGRLDPGSGSDDVIAMPEEAPSNLWGTSTFPVIPEHPPSRRRPKDSPHQDTPDDEGSG</sequence>
<keyword evidence="9" id="KW-1185">Reference proteome</keyword>
<evidence type="ECO:0000256" key="3">
    <source>
        <dbReference type="ARBA" id="ARBA00022989"/>
    </source>
</evidence>
<dbReference type="Proteomes" id="UP000386847">
    <property type="component" value="Chromosome"/>
</dbReference>
<dbReference type="RefSeq" id="WP_153571713.1">
    <property type="nucleotide sequence ID" value="NZ_CP045725.1"/>
</dbReference>
<dbReference type="EMBL" id="CP045725">
    <property type="protein sequence ID" value="QGF23186.1"/>
    <property type="molecule type" value="Genomic_DNA"/>
</dbReference>
<evidence type="ECO:0000256" key="6">
    <source>
        <dbReference type="SAM" id="Phobius"/>
    </source>
</evidence>
<keyword evidence="2 6" id="KW-0812">Transmembrane</keyword>
<proteinExistence type="predicted"/>
<dbReference type="KEGG" id="rain:Rai3103_05375"/>
<evidence type="ECO:0000256" key="1">
    <source>
        <dbReference type="ARBA" id="ARBA00004141"/>
    </source>
</evidence>
<gene>
    <name evidence="8" type="ORF">Rai3103_05375</name>
</gene>
<feature type="region of interest" description="Disordered" evidence="5">
    <location>
        <begin position="394"/>
        <end position="444"/>
    </location>
</feature>
<dbReference type="Pfam" id="PF13515">
    <property type="entry name" value="FUSC_2"/>
    <property type="match status" value="1"/>
</dbReference>
<evidence type="ECO:0000256" key="4">
    <source>
        <dbReference type="ARBA" id="ARBA00023136"/>
    </source>
</evidence>
<name>A0A5Q2FFW7_9ACTN</name>
<evidence type="ECO:0000313" key="8">
    <source>
        <dbReference type="EMBL" id="QGF23186.1"/>
    </source>
</evidence>